<gene>
    <name evidence="1" type="ORF">AKJ49_02230</name>
</gene>
<accession>A0A133VCX5</accession>
<dbReference type="AlphaFoldDB" id="A0A133VCX5"/>
<dbReference type="EMBL" id="LHYC01000075">
    <property type="protein sequence ID" value="KXB04309.1"/>
    <property type="molecule type" value="Genomic_DNA"/>
</dbReference>
<dbReference type="Proteomes" id="UP000070549">
    <property type="component" value="Unassembled WGS sequence"/>
</dbReference>
<evidence type="ECO:0000313" key="1">
    <source>
        <dbReference type="EMBL" id="KXB04309.1"/>
    </source>
</evidence>
<organism evidence="1 2">
    <name type="scientific">candidate division MSBL1 archaeon SCGC-AAA382A03</name>
    <dbReference type="NCBI Taxonomy" id="1698278"/>
    <lineage>
        <taxon>Archaea</taxon>
        <taxon>Methanobacteriati</taxon>
        <taxon>Methanobacteriota</taxon>
        <taxon>candidate division MSBL1</taxon>
    </lineage>
</organism>
<comment type="caution">
    <text evidence="1">The sequence shown here is derived from an EMBL/GenBank/DDBJ whole genome shotgun (WGS) entry which is preliminary data.</text>
</comment>
<evidence type="ECO:0000313" key="2">
    <source>
        <dbReference type="Proteomes" id="UP000070549"/>
    </source>
</evidence>
<reference evidence="1 2" key="1">
    <citation type="journal article" date="2016" name="Sci. Rep.">
        <title>Metabolic traits of an uncultured archaeal lineage -MSBL1- from brine pools of the Red Sea.</title>
        <authorList>
            <person name="Mwirichia R."/>
            <person name="Alam I."/>
            <person name="Rashid M."/>
            <person name="Vinu M."/>
            <person name="Ba-Alawi W."/>
            <person name="Anthony Kamau A."/>
            <person name="Kamanda Ngugi D."/>
            <person name="Goker M."/>
            <person name="Klenk H.P."/>
            <person name="Bajic V."/>
            <person name="Stingl U."/>
        </authorList>
    </citation>
    <scope>NUCLEOTIDE SEQUENCE [LARGE SCALE GENOMIC DNA]</scope>
    <source>
        <strain evidence="1">SCGC-AAA382A03</strain>
    </source>
</reference>
<sequence>PLVRVKHYCVLFCKHPFPPVLPFDPLPGLIVVTLTFANEEEKEKIEKEHPEEVIAKLQTDKKKGILYDSVYSKEFRETLLSLLIKEEKRRGEKGELVASLGKKHEKLHIDKTSHRQFALTSWLYVCSSR</sequence>
<proteinExistence type="predicted"/>
<name>A0A133VCX5_9EURY</name>
<protein>
    <submittedName>
        <fullName evidence="1">Uncharacterized protein</fullName>
    </submittedName>
</protein>
<keyword evidence="2" id="KW-1185">Reference proteome</keyword>
<feature type="non-terminal residue" evidence="1">
    <location>
        <position position="1"/>
    </location>
</feature>